<evidence type="ECO:0000313" key="3">
    <source>
        <dbReference type="Proteomes" id="UP000324222"/>
    </source>
</evidence>
<sequence length="124" mass="13388">MAVIAWAAVVTVGDEDTSPPGVLSPSCPARRKKTPVTNELKPASCNAPMPSTGRTSTPFNLEFSYFSSSSSSSYSYFTTTKSSSSFFFISPPPPPPPLPFPNILLSIRQECHPINKASSNTWRT</sequence>
<keyword evidence="3" id="KW-1185">Reference proteome</keyword>
<feature type="region of interest" description="Disordered" evidence="1">
    <location>
        <begin position="17"/>
        <end position="54"/>
    </location>
</feature>
<protein>
    <submittedName>
        <fullName evidence="2">Uncharacterized protein</fullName>
    </submittedName>
</protein>
<proteinExistence type="predicted"/>
<reference evidence="2 3" key="1">
    <citation type="submission" date="2019-05" db="EMBL/GenBank/DDBJ databases">
        <title>Another draft genome of Portunus trituberculatus and its Hox gene families provides insights of decapod evolution.</title>
        <authorList>
            <person name="Jeong J.-H."/>
            <person name="Song I."/>
            <person name="Kim S."/>
            <person name="Choi T."/>
            <person name="Kim D."/>
            <person name="Ryu S."/>
            <person name="Kim W."/>
        </authorList>
    </citation>
    <scope>NUCLEOTIDE SEQUENCE [LARGE SCALE GENOMIC DNA]</scope>
    <source>
        <tissue evidence="2">Muscle</tissue>
    </source>
</reference>
<dbReference type="AlphaFoldDB" id="A0A5B7FUA6"/>
<evidence type="ECO:0000256" key="1">
    <source>
        <dbReference type="SAM" id="MobiDB-lite"/>
    </source>
</evidence>
<dbReference type="EMBL" id="VSRR010010118">
    <property type="protein sequence ID" value="MPC51350.1"/>
    <property type="molecule type" value="Genomic_DNA"/>
</dbReference>
<comment type="caution">
    <text evidence="2">The sequence shown here is derived from an EMBL/GenBank/DDBJ whole genome shotgun (WGS) entry which is preliminary data.</text>
</comment>
<evidence type="ECO:0000313" key="2">
    <source>
        <dbReference type="EMBL" id="MPC51350.1"/>
    </source>
</evidence>
<organism evidence="2 3">
    <name type="scientific">Portunus trituberculatus</name>
    <name type="common">Swimming crab</name>
    <name type="synonym">Neptunus trituberculatus</name>
    <dbReference type="NCBI Taxonomy" id="210409"/>
    <lineage>
        <taxon>Eukaryota</taxon>
        <taxon>Metazoa</taxon>
        <taxon>Ecdysozoa</taxon>
        <taxon>Arthropoda</taxon>
        <taxon>Crustacea</taxon>
        <taxon>Multicrustacea</taxon>
        <taxon>Malacostraca</taxon>
        <taxon>Eumalacostraca</taxon>
        <taxon>Eucarida</taxon>
        <taxon>Decapoda</taxon>
        <taxon>Pleocyemata</taxon>
        <taxon>Brachyura</taxon>
        <taxon>Eubrachyura</taxon>
        <taxon>Portunoidea</taxon>
        <taxon>Portunidae</taxon>
        <taxon>Portuninae</taxon>
        <taxon>Portunus</taxon>
    </lineage>
</organism>
<accession>A0A5B7FUA6</accession>
<gene>
    <name evidence="2" type="ORF">E2C01_045193</name>
</gene>
<name>A0A5B7FUA6_PORTR</name>
<dbReference type="Proteomes" id="UP000324222">
    <property type="component" value="Unassembled WGS sequence"/>
</dbReference>